<evidence type="ECO:0000256" key="1">
    <source>
        <dbReference type="ARBA" id="ARBA00022460"/>
    </source>
</evidence>
<evidence type="ECO:0000256" key="3">
    <source>
        <dbReference type="SAM" id="SignalP"/>
    </source>
</evidence>
<proteinExistence type="predicted"/>
<feature type="signal peptide" evidence="3">
    <location>
        <begin position="1"/>
        <end position="16"/>
    </location>
</feature>
<dbReference type="InterPro" id="IPR050468">
    <property type="entry name" value="Cuticle_Struct_Prot"/>
</dbReference>
<dbReference type="GO" id="GO:0008010">
    <property type="term" value="F:structural constituent of chitin-based larval cuticle"/>
    <property type="evidence" value="ECO:0007669"/>
    <property type="project" value="TreeGrafter"/>
</dbReference>
<dbReference type="Proteomes" id="UP001458880">
    <property type="component" value="Unassembled WGS sequence"/>
</dbReference>
<sequence length="134" mass="14666">MKVIIALAAIVAAILAAPQQYEKDAVILRQDFDNIGLDQYSYAYETSNRISAQEQGHLQNAGTDHEATFLSFSYETSNRISAQEQGHLQNAGTDHEALAVRGQYSYVGPDGVTYTVSYIADENGFQPQGAHIPQ</sequence>
<dbReference type="Pfam" id="PF00379">
    <property type="entry name" value="Chitin_bind_4"/>
    <property type="match status" value="1"/>
</dbReference>
<dbReference type="PANTHER" id="PTHR10380:SF218">
    <property type="entry name" value="ADULT CUTICLE PROTEIN 65AA-RELATED"/>
    <property type="match status" value="1"/>
</dbReference>
<dbReference type="EMBL" id="JASPKY010000234">
    <property type="protein sequence ID" value="KAK9717969.1"/>
    <property type="molecule type" value="Genomic_DNA"/>
</dbReference>
<dbReference type="GO" id="GO:0062129">
    <property type="term" value="C:chitin-based extracellular matrix"/>
    <property type="evidence" value="ECO:0007669"/>
    <property type="project" value="TreeGrafter"/>
</dbReference>
<feature type="chain" id="PRO_5043609641" evidence="3">
    <location>
        <begin position="17"/>
        <end position="134"/>
    </location>
</feature>
<organism evidence="4 5">
    <name type="scientific">Popillia japonica</name>
    <name type="common">Japanese beetle</name>
    <dbReference type="NCBI Taxonomy" id="7064"/>
    <lineage>
        <taxon>Eukaryota</taxon>
        <taxon>Metazoa</taxon>
        <taxon>Ecdysozoa</taxon>
        <taxon>Arthropoda</taxon>
        <taxon>Hexapoda</taxon>
        <taxon>Insecta</taxon>
        <taxon>Pterygota</taxon>
        <taxon>Neoptera</taxon>
        <taxon>Endopterygota</taxon>
        <taxon>Coleoptera</taxon>
        <taxon>Polyphaga</taxon>
        <taxon>Scarabaeiformia</taxon>
        <taxon>Scarabaeidae</taxon>
        <taxon>Rutelinae</taxon>
        <taxon>Popillia</taxon>
    </lineage>
</organism>
<dbReference type="InterPro" id="IPR000618">
    <property type="entry name" value="Insect_cuticle"/>
</dbReference>
<evidence type="ECO:0000313" key="5">
    <source>
        <dbReference type="Proteomes" id="UP001458880"/>
    </source>
</evidence>
<dbReference type="PANTHER" id="PTHR10380">
    <property type="entry name" value="CUTICLE PROTEIN"/>
    <property type="match status" value="1"/>
</dbReference>
<keyword evidence="1 2" id="KW-0193">Cuticle</keyword>
<keyword evidence="3" id="KW-0732">Signal</keyword>
<dbReference type="PRINTS" id="PR00947">
    <property type="entry name" value="CUTICLE"/>
</dbReference>
<dbReference type="PROSITE" id="PS00233">
    <property type="entry name" value="CHIT_BIND_RR_1"/>
    <property type="match status" value="1"/>
</dbReference>
<name>A0AAW1KIE0_POPJA</name>
<dbReference type="InterPro" id="IPR031311">
    <property type="entry name" value="CHIT_BIND_RR_consensus"/>
</dbReference>
<protein>
    <submittedName>
        <fullName evidence="4">Insect cuticle protein</fullName>
    </submittedName>
</protein>
<evidence type="ECO:0000256" key="2">
    <source>
        <dbReference type="PROSITE-ProRule" id="PRU00497"/>
    </source>
</evidence>
<dbReference type="PROSITE" id="PS51155">
    <property type="entry name" value="CHIT_BIND_RR_2"/>
    <property type="match status" value="1"/>
</dbReference>
<gene>
    <name evidence="4" type="ORF">QE152_g23444</name>
</gene>
<comment type="caution">
    <text evidence="4">The sequence shown here is derived from an EMBL/GenBank/DDBJ whole genome shotgun (WGS) entry which is preliminary data.</text>
</comment>
<dbReference type="AlphaFoldDB" id="A0AAW1KIE0"/>
<reference evidence="4 5" key="1">
    <citation type="journal article" date="2024" name="BMC Genomics">
        <title>De novo assembly and annotation of Popillia japonica's genome with initial clues to its potential as an invasive pest.</title>
        <authorList>
            <person name="Cucini C."/>
            <person name="Boschi S."/>
            <person name="Funari R."/>
            <person name="Cardaioli E."/>
            <person name="Iannotti N."/>
            <person name="Marturano G."/>
            <person name="Paoli F."/>
            <person name="Bruttini M."/>
            <person name="Carapelli A."/>
            <person name="Frati F."/>
            <person name="Nardi F."/>
        </authorList>
    </citation>
    <scope>NUCLEOTIDE SEQUENCE [LARGE SCALE GENOMIC DNA]</scope>
    <source>
        <strain evidence="4">DMR45628</strain>
    </source>
</reference>
<accession>A0AAW1KIE0</accession>
<evidence type="ECO:0000313" key="4">
    <source>
        <dbReference type="EMBL" id="KAK9717969.1"/>
    </source>
</evidence>
<keyword evidence="5" id="KW-1185">Reference proteome</keyword>